<feature type="non-terminal residue" evidence="2">
    <location>
        <position position="137"/>
    </location>
</feature>
<accession>A0AAE0KND8</accession>
<organism evidence="2 3">
    <name type="scientific">Cymbomonas tetramitiformis</name>
    <dbReference type="NCBI Taxonomy" id="36881"/>
    <lineage>
        <taxon>Eukaryota</taxon>
        <taxon>Viridiplantae</taxon>
        <taxon>Chlorophyta</taxon>
        <taxon>Pyramimonadophyceae</taxon>
        <taxon>Pyramimonadales</taxon>
        <taxon>Pyramimonadaceae</taxon>
        <taxon>Cymbomonas</taxon>
    </lineage>
</organism>
<reference evidence="2 3" key="1">
    <citation type="journal article" date="2015" name="Genome Biol. Evol.">
        <title>Comparative Genomics of a Bacterivorous Green Alga Reveals Evolutionary Causalities and Consequences of Phago-Mixotrophic Mode of Nutrition.</title>
        <authorList>
            <person name="Burns J.A."/>
            <person name="Paasch A."/>
            <person name="Narechania A."/>
            <person name="Kim E."/>
        </authorList>
    </citation>
    <scope>NUCLEOTIDE SEQUENCE [LARGE SCALE GENOMIC DNA]</scope>
    <source>
        <strain evidence="2 3">PLY_AMNH</strain>
    </source>
</reference>
<protein>
    <submittedName>
        <fullName evidence="2">Uncharacterized protein</fullName>
    </submittedName>
</protein>
<feature type="region of interest" description="Disordered" evidence="1">
    <location>
        <begin position="101"/>
        <end position="137"/>
    </location>
</feature>
<name>A0AAE0KND8_9CHLO</name>
<dbReference type="Proteomes" id="UP001190700">
    <property type="component" value="Unassembled WGS sequence"/>
</dbReference>
<feature type="compositionally biased region" description="Acidic residues" evidence="1">
    <location>
        <begin position="52"/>
        <end position="72"/>
    </location>
</feature>
<evidence type="ECO:0000313" key="2">
    <source>
        <dbReference type="EMBL" id="KAK3255003.1"/>
    </source>
</evidence>
<gene>
    <name evidence="2" type="ORF">CYMTET_35802</name>
</gene>
<feature type="compositionally biased region" description="Acidic residues" evidence="1">
    <location>
        <begin position="111"/>
        <end position="127"/>
    </location>
</feature>
<dbReference type="EMBL" id="LGRX02022928">
    <property type="protein sequence ID" value="KAK3255003.1"/>
    <property type="molecule type" value="Genomic_DNA"/>
</dbReference>
<feature type="region of interest" description="Disordered" evidence="1">
    <location>
        <begin position="50"/>
        <end position="72"/>
    </location>
</feature>
<feature type="region of interest" description="Disordered" evidence="1">
    <location>
        <begin position="1"/>
        <end position="25"/>
    </location>
</feature>
<keyword evidence="3" id="KW-1185">Reference proteome</keyword>
<comment type="caution">
    <text evidence="2">The sequence shown here is derived from an EMBL/GenBank/DDBJ whole genome shotgun (WGS) entry which is preliminary data.</text>
</comment>
<feature type="compositionally biased region" description="Polar residues" evidence="1">
    <location>
        <begin position="11"/>
        <end position="24"/>
    </location>
</feature>
<sequence>MGKGKQASKPPGSQISQESGSVSEDLQGDAVVLGADALDAIRARALGNLDIGDLDGSEDDIDYDDYGNEGFDDDAIEEDIVEDKDGKHCLNVTNFDFSMLPQPTRSAVNAQEDDDEDGLWPDAENEGENVGQAEDLN</sequence>
<dbReference type="AlphaFoldDB" id="A0AAE0KND8"/>
<evidence type="ECO:0000256" key="1">
    <source>
        <dbReference type="SAM" id="MobiDB-lite"/>
    </source>
</evidence>
<proteinExistence type="predicted"/>
<evidence type="ECO:0000313" key="3">
    <source>
        <dbReference type="Proteomes" id="UP001190700"/>
    </source>
</evidence>